<evidence type="ECO:0000313" key="4">
    <source>
        <dbReference type="Proteomes" id="UP000008837"/>
    </source>
</evidence>
<comment type="caution">
    <text evidence="3">The sequence shown here is derived from an EMBL/GenBank/DDBJ whole genome shotgun (WGS) entry which is preliminary data.</text>
</comment>
<feature type="compositionally biased region" description="Polar residues" evidence="2">
    <location>
        <begin position="580"/>
        <end position="595"/>
    </location>
</feature>
<gene>
    <name evidence="3" type="ORF">MGL_3084</name>
</gene>
<dbReference type="GO" id="GO:0004103">
    <property type="term" value="F:choline kinase activity"/>
    <property type="evidence" value="ECO:0007669"/>
    <property type="project" value="TreeGrafter"/>
</dbReference>
<feature type="region of interest" description="Disordered" evidence="2">
    <location>
        <begin position="575"/>
        <end position="601"/>
    </location>
</feature>
<dbReference type="PANTHER" id="PTHR22603">
    <property type="entry name" value="CHOLINE/ETHANOALAMINE KINASE"/>
    <property type="match status" value="1"/>
</dbReference>
<dbReference type="GO" id="GO:0006646">
    <property type="term" value="P:phosphatidylethanolamine biosynthetic process"/>
    <property type="evidence" value="ECO:0007669"/>
    <property type="project" value="TreeGrafter"/>
</dbReference>
<reference evidence="3 4" key="1">
    <citation type="journal article" date="2007" name="Proc. Natl. Acad. Sci. U.S.A.">
        <title>Dandruff-associated Malassezia genomes reveal convergent and divergent virulence traits shared with plant and human fungal pathogens.</title>
        <authorList>
            <person name="Xu J."/>
            <person name="Saunders C.W."/>
            <person name="Hu P."/>
            <person name="Grant R.A."/>
            <person name="Boekhout T."/>
            <person name="Kuramae E.E."/>
            <person name="Kronstad J.W."/>
            <person name="Deangelis Y.M."/>
            <person name="Reeder N.L."/>
            <person name="Johnstone K.R."/>
            <person name="Leland M."/>
            <person name="Fieno A.M."/>
            <person name="Begley W.M."/>
            <person name="Sun Y."/>
            <person name="Lacey M.P."/>
            <person name="Chaudhary T."/>
            <person name="Keough T."/>
            <person name="Chu L."/>
            <person name="Sears R."/>
            <person name="Yuan B."/>
            <person name="Dawson T.L.Jr."/>
        </authorList>
    </citation>
    <scope>NUCLEOTIDE SEQUENCE [LARGE SCALE GENOMIC DNA]</scope>
    <source>
        <strain evidence="4">ATCC MYA-4612 / CBS 7966</strain>
    </source>
</reference>
<dbReference type="KEGG" id="mgl:MGL_3084"/>
<dbReference type="VEuPathDB" id="FungiDB:MGL_3084"/>
<dbReference type="OrthoDB" id="10267235at2759"/>
<protein>
    <recommendedName>
        <fullName evidence="5">Choline kinase N-terminal domain-containing protein</fullName>
    </recommendedName>
</protein>
<comment type="similarity">
    <text evidence="1">Belongs to the choline/ethanolamine kinase family.</text>
</comment>
<proteinExistence type="inferred from homology"/>
<dbReference type="InParanoid" id="A8Q7M0"/>
<evidence type="ECO:0000256" key="2">
    <source>
        <dbReference type="SAM" id="MobiDB-lite"/>
    </source>
</evidence>
<dbReference type="RefSeq" id="XP_001729540.1">
    <property type="nucleotide sequence ID" value="XM_001729488.1"/>
</dbReference>
<feature type="region of interest" description="Disordered" evidence="2">
    <location>
        <begin position="278"/>
        <end position="310"/>
    </location>
</feature>
<dbReference type="Gene3D" id="3.30.200.20">
    <property type="entry name" value="Phosphorylase Kinase, domain 1"/>
    <property type="match status" value="1"/>
</dbReference>
<dbReference type="Proteomes" id="UP000008837">
    <property type="component" value="Unassembled WGS sequence"/>
</dbReference>
<dbReference type="STRING" id="425265.A8Q7M0"/>
<dbReference type="GO" id="GO:0004305">
    <property type="term" value="F:ethanolamine kinase activity"/>
    <property type="evidence" value="ECO:0007669"/>
    <property type="project" value="TreeGrafter"/>
</dbReference>
<organism evidence="3 4">
    <name type="scientific">Malassezia globosa (strain ATCC MYA-4612 / CBS 7966)</name>
    <name type="common">Dandruff-associated fungus</name>
    <dbReference type="NCBI Taxonomy" id="425265"/>
    <lineage>
        <taxon>Eukaryota</taxon>
        <taxon>Fungi</taxon>
        <taxon>Dikarya</taxon>
        <taxon>Basidiomycota</taxon>
        <taxon>Ustilaginomycotina</taxon>
        <taxon>Malasseziomycetes</taxon>
        <taxon>Malasseziales</taxon>
        <taxon>Malasseziaceae</taxon>
        <taxon>Malassezia</taxon>
    </lineage>
</organism>
<dbReference type="OMA" id="PHILGTF"/>
<sequence>MHGAYTCACGKSARISTNTFGVTVFVFCSTADTLEFKQKVLTMFSDELGLQGWTQASVAPALFPLQAERLTLKRISGAFTNAVFFVGYNAAPGQSPSPPTLLLRVYGIGSEALLSRRSELLILHTLSSLYEIGPHILGTFANGRVEEFYECEPIGRLGLRDFGSPENEGPACWVARRMREMHEVPLDVMRTVLEQGDLKSPSVGFGRGIENNIMASSHHLSRRRHRPTETSSPAWLSYSYFAHPSPGLFPKQANASTMSFDSLATSYDSMASPIRSILTPNGVPTMPGDSHMSPLALGPSDAPPLSTSPASRAPYPGVWRRLKRWTREASKVVEYVNAFANSPEGHAVCEAYGVGPLPVTLDTPRPSKVALAEELRATRYLFQDMMRCLLAVDLPMLCFEISAYKQYVRAWERAEGKSRRVFCHNDSQYGNLLLLRLNERGELPAMASGMPRDEPVSFGKPPRDASPYLSSRSRSRSRSRSHTKEPHQRLVVIDFEYSMPNPRAFDIANHFHEWRADYVHPTLSWSLAHHGAYPTREERQRWLHAYVDQGRRMHKRGHSPSKLLTPEMLPSVSEMALPPSVTSETPGSTQCSPKSLASPRSPHSIQAQIDRLEQEVSVWSPAVHAVWGLWGVVIAGDEISMLLDHMKKYVQSTPQGLVVDVKALDDDAHSKADHSEEFDNLRFALGRFEMFRQELEERGVRPQSQVQLHKT</sequence>
<dbReference type="Gene3D" id="3.90.1200.10">
    <property type="match status" value="1"/>
</dbReference>
<accession>A8Q7M0</accession>
<evidence type="ECO:0000313" key="3">
    <source>
        <dbReference type="EMBL" id="EDP42326.1"/>
    </source>
</evidence>
<feature type="region of interest" description="Disordered" evidence="2">
    <location>
        <begin position="445"/>
        <end position="486"/>
    </location>
</feature>
<evidence type="ECO:0008006" key="5">
    <source>
        <dbReference type="Google" id="ProtNLM"/>
    </source>
</evidence>
<name>A8Q7M0_MALGO</name>
<dbReference type="EMBL" id="AAYY01000011">
    <property type="protein sequence ID" value="EDP42326.1"/>
    <property type="molecule type" value="Genomic_DNA"/>
</dbReference>
<dbReference type="Pfam" id="PF01633">
    <property type="entry name" value="Choline_kinase"/>
    <property type="match status" value="2"/>
</dbReference>
<dbReference type="InterPro" id="IPR011009">
    <property type="entry name" value="Kinase-like_dom_sf"/>
</dbReference>
<dbReference type="AlphaFoldDB" id="A8Q7M0"/>
<dbReference type="PANTHER" id="PTHR22603:SF93">
    <property type="entry name" value="RE24176P"/>
    <property type="match status" value="1"/>
</dbReference>
<dbReference type="SUPFAM" id="SSF56112">
    <property type="entry name" value="Protein kinase-like (PK-like)"/>
    <property type="match status" value="1"/>
</dbReference>
<evidence type="ECO:0000256" key="1">
    <source>
        <dbReference type="ARBA" id="ARBA00038211"/>
    </source>
</evidence>
<dbReference type="GO" id="GO:0005737">
    <property type="term" value="C:cytoplasm"/>
    <property type="evidence" value="ECO:0007669"/>
    <property type="project" value="TreeGrafter"/>
</dbReference>
<dbReference type="FunCoup" id="A8Q7M0">
    <property type="interactions" value="270"/>
</dbReference>
<keyword evidence="4" id="KW-1185">Reference proteome</keyword>
<dbReference type="GeneID" id="5853846"/>